<dbReference type="CDD" id="cd00303">
    <property type="entry name" value="retropepsin_like"/>
    <property type="match status" value="1"/>
</dbReference>
<protein>
    <recommendedName>
        <fullName evidence="1">Reverse transcriptase domain-containing protein</fullName>
    </recommendedName>
</protein>
<dbReference type="SUPFAM" id="SSF50630">
    <property type="entry name" value="Acid proteases"/>
    <property type="match status" value="1"/>
</dbReference>
<dbReference type="Proteomes" id="UP000069940">
    <property type="component" value="Unassembled WGS sequence"/>
</dbReference>
<name>A0ABM2A2H8_AEDAL</name>
<dbReference type="SUPFAM" id="SSF56672">
    <property type="entry name" value="DNA/RNA polymerases"/>
    <property type="match status" value="1"/>
</dbReference>
<dbReference type="GeneID" id="134290373"/>
<dbReference type="InterPro" id="IPR021109">
    <property type="entry name" value="Peptidase_aspartic_dom_sf"/>
</dbReference>
<evidence type="ECO:0000259" key="1">
    <source>
        <dbReference type="Pfam" id="PF00078"/>
    </source>
</evidence>
<organism evidence="2 3">
    <name type="scientific">Aedes albopictus</name>
    <name type="common">Asian tiger mosquito</name>
    <name type="synonym">Stegomyia albopicta</name>
    <dbReference type="NCBI Taxonomy" id="7160"/>
    <lineage>
        <taxon>Eukaryota</taxon>
        <taxon>Metazoa</taxon>
        <taxon>Ecdysozoa</taxon>
        <taxon>Arthropoda</taxon>
        <taxon>Hexapoda</taxon>
        <taxon>Insecta</taxon>
        <taxon>Pterygota</taxon>
        <taxon>Neoptera</taxon>
        <taxon>Endopterygota</taxon>
        <taxon>Diptera</taxon>
        <taxon>Nematocera</taxon>
        <taxon>Culicoidea</taxon>
        <taxon>Culicidae</taxon>
        <taxon>Culicinae</taxon>
        <taxon>Aedini</taxon>
        <taxon>Aedes</taxon>
        <taxon>Stegomyia</taxon>
    </lineage>
</organism>
<reference evidence="3" key="1">
    <citation type="journal article" date="2015" name="Proc. Natl. Acad. Sci. U.S.A.">
        <title>Genome sequence of the Asian Tiger mosquito, Aedes albopictus, reveals insights into its biology, genetics, and evolution.</title>
        <authorList>
            <person name="Chen X.G."/>
            <person name="Jiang X."/>
            <person name="Gu J."/>
            <person name="Xu M."/>
            <person name="Wu Y."/>
            <person name="Deng Y."/>
            <person name="Zhang C."/>
            <person name="Bonizzoni M."/>
            <person name="Dermauw W."/>
            <person name="Vontas J."/>
            <person name="Armbruster P."/>
            <person name="Huang X."/>
            <person name="Yang Y."/>
            <person name="Zhang H."/>
            <person name="He W."/>
            <person name="Peng H."/>
            <person name="Liu Y."/>
            <person name="Wu K."/>
            <person name="Chen J."/>
            <person name="Lirakis M."/>
            <person name="Topalis P."/>
            <person name="Van Leeuwen T."/>
            <person name="Hall A.B."/>
            <person name="Jiang X."/>
            <person name="Thorpe C."/>
            <person name="Mueller R.L."/>
            <person name="Sun C."/>
            <person name="Waterhouse R.M."/>
            <person name="Yan G."/>
            <person name="Tu Z.J."/>
            <person name="Fang X."/>
            <person name="James A.A."/>
        </authorList>
    </citation>
    <scope>NUCLEOTIDE SEQUENCE [LARGE SCALE GENOMIC DNA]</scope>
    <source>
        <strain evidence="3">Foshan</strain>
    </source>
</reference>
<dbReference type="PANTHER" id="PTHR37984">
    <property type="entry name" value="PROTEIN CBG26694"/>
    <property type="match status" value="1"/>
</dbReference>
<dbReference type="Pfam" id="PF00078">
    <property type="entry name" value="RVT_1"/>
    <property type="match status" value="1"/>
</dbReference>
<evidence type="ECO:0000313" key="3">
    <source>
        <dbReference type="Proteomes" id="UP000069940"/>
    </source>
</evidence>
<dbReference type="InterPro" id="IPR050951">
    <property type="entry name" value="Retrovirus_Pol_polyprotein"/>
</dbReference>
<proteinExistence type="predicted"/>
<dbReference type="RefSeq" id="XP_062713482.1">
    <property type="nucleotide sequence ID" value="XM_062857498.1"/>
</dbReference>
<dbReference type="PANTHER" id="PTHR37984:SF11">
    <property type="entry name" value="INTEGRASE CATALYTIC DOMAIN-CONTAINING PROTEIN"/>
    <property type="match status" value="1"/>
</dbReference>
<dbReference type="Gene3D" id="3.10.10.10">
    <property type="entry name" value="HIV Type 1 Reverse Transcriptase, subunit A, domain 1"/>
    <property type="match status" value="1"/>
</dbReference>
<dbReference type="Gene3D" id="3.30.70.270">
    <property type="match status" value="1"/>
</dbReference>
<dbReference type="InterPro" id="IPR000477">
    <property type="entry name" value="RT_dom"/>
</dbReference>
<dbReference type="CDD" id="cd01647">
    <property type="entry name" value="RT_LTR"/>
    <property type="match status" value="1"/>
</dbReference>
<dbReference type="InterPro" id="IPR043128">
    <property type="entry name" value="Rev_trsase/Diguanyl_cyclase"/>
</dbReference>
<accession>A0ABM2A2H8</accession>
<dbReference type="Gene3D" id="2.40.70.10">
    <property type="entry name" value="Acid Proteases"/>
    <property type="match status" value="1"/>
</dbReference>
<evidence type="ECO:0000313" key="2">
    <source>
        <dbReference type="EnsemblMetazoa" id="AALFPA23_023835.P35518"/>
    </source>
</evidence>
<feature type="domain" description="Reverse transcriptase" evidence="1">
    <location>
        <begin position="214"/>
        <end position="284"/>
    </location>
</feature>
<keyword evidence="3" id="KW-1185">Reference proteome</keyword>
<dbReference type="InterPro" id="IPR043502">
    <property type="entry name" value="DNA/RNA_pol_sf"/>
</dbReference>
<reference evidence="2" key="2">
    <citation type="submission" date="2025-05" db="UniProtKB">
        <authorList>
            <consortium name="EnsemblMetazoa"/>
        </authorList>
    </citation>
    <scope>IDENTIFICATION</scope>
    <source>
        <strain evidence="2">Foshan</strain>
    </source>
</reference>
<dbReference type="EnsemblMetazoa" id="AALFPA23_023835.R35518">
    <property type="protein sequence ID" value="AALFPA23_023835.P35518"/>
    <property type="gene ID" value="AALFPA23_023835"/>
</dbReference>
<sequence>MSEEPKPKRIRAVAEETDKDQADHIFYAMGKNVFVFTVGGVKVPMIIDSGADANIINRKVWDQMEEAGARVKDMSAASDRNLVAYATEQPMNITGTFVAEIEAGGNKDVAKFYIVENGQQCLLGDYTAKRLKVLKVGFDVGAVSDQKLKPFPKFRNVVVEIPINMEVQPVQQPYRRPPIALEHLIEEKLRRLLQQDIIERVNGPSPWVSPMVPITKDSGEIRLCIDMRQANRAVLRETHPLPLVDELLSSMNGAVRFSKIDIKDAYHQVEISQKSRPITTFITKHGLFR</sequence>